<name>A0A939PDT9_9ACTN</name>
<organism evidence="1 2">
    <name type="scientific">Actinomadura barringtoniae</name>
    <dbReference type="NCBI Taxonomy" id="1427535"/>
    <lineage>
        <taxon>Bacteria</taxon>
        <taxon>Bacillati</taxon>
        <taxon>Actinomycetota</taxon>
        <taxon>Actinomycetes</taxon>
        <taxon>Streptosporangiales</taxon>
        <taxon>Thermomonosporaceae</taxon>
        <taxon>Actinomadura</taxon>
    </lineage>
</organism>
<evidence type="ECO:0000313" key="2">
    <source>
        <dbReference type="Proteomes" id="UP000669179"/>
    </source>
</evidence>
<dbReference type="RefSeq" id="WP_208258355.1">
    <property type="nucleotide sequence ID" value="NZ_JAGEOJ010000010.1"/>
</dbReference>
<sequence length="80" mass="8694">MRALIEALAKSGIPARLTTDDGRQAVRASHPRIPVSTTLVAEVYEGRPWLLNEWGAPLCPAGDTSTAVAYVSRLLDQHVR</sequence>
<dbReference type="EMBL" id="JAGEOJ010000010">
    <property type="protein sequence ID" value="MBO2450493.1"/>
    <property type="molecule type" value="Genomic_DNA"/>
</dbReference>
<protein>
    <submittedName>
        <fullName evidence="1">Uncharacterized protein</fullName>
    </submittedName>
</protein>
<dbReference type="AlphaFoldDB" id="A0A939PDT9"/>
<proteinExistence type="predicted"/>
<evidence type="ECO:0000313" key="1">
    <source>
        <dbReference type="EMBL" id="MBO2450493.1"/>
    </source>
</evidence>
<gene>
    <name evidence="1" type="ORF">J4573_25550</name>
</gene>
<reference evidence="1" key="1">
    <citation type="submission" date="2021-03" db="EMBL/GenBank/DDBJ databases">
        <authorList>
            <person name="Kanchanasin P."/>
            <person name="Saeng-In P."/>
            <person name="Phongsopitanun W."/>
            <person name="Yuki M."/>
            <person name="Kudo T."/>
            <person name="Ohkuma M."/>
            <person name="Tanasupawat S."/>
        </authorList>
    </citation>
    <scope>NUCLEOTIDE SEQUENCE</scope>
    <source>
        <strain evidence="1">GKU 128</strain>
    </source>
</reference>
<keyword evidence="2" id="KW-1185">Reference proteome</keyword>
<dbReference type="Proteomes" id="UP000669179">
    <property type="component" value="Unassembled WGS sequence"/>
</dbReference>
<accession>A0A939PDT9</accession>
<comment type="caution">
    <text evidence="1">The sequence shown here is derived from an EMBL/GenBank/DDBJ whole genome shotgun (WGS) entry which is preliminary data.</text>
</comment>